<comment type="caution">
    <text evidence="3">The sequence shown here is derived from an EMBL/GenBank/DDBJ whole genome shotgun (WGS) entry which is preliminary data.</text>
</comment>
<dbReference type="PANTHER" id="PTHR42031:SF1">
    <property type="entry name" value="KEY LIME PATHOGENICITY PROTEIN"/>
    <property type="match status" value="1"/>
</dbReference>
<feature type="domain" description="C2H2-type" evidence="2">
    <location>
        <begin position="245"/>
        <end position="272"/>
    </location>
</feature>
<dbReference type="InterPro" id="IPR013087">
    <property type="entry name" value="Znf_C2H2_type"/>
</dbReference>
<dbReference type="Pfam" id="PF25438">
    <property type="entry name" value="DUF7896"/>
    <property type="match status" value="1"/>
</dbReference>
<feature type="domain" description="C2H2-type" evidence="2">
    <location>
        <begin position="1399"/>
        <end position="1430"/>
    </location>
</feature>
<protein>
    <recommendedName>
        <fullName evidence="2">C2H2-type domain-containing protein</fullName>
    </recommendedName>
</protein>
<gene>
    <name evidence="3" type="ORF">G3M48_010139</name>
</gene>
<feature type="compositionally biased region" description="Basic and acidic residues" evidence="1">
    <location>
        <begin position="1274"/>
        <end position="1285"/>
    </location>
</feature>
<feature type="compositionally biased region" description="Acidic residues" evidence="1">
    <location>
        <begin position="1293"/>
        <end position="1303"/>
    </location>
</feature>
<feature type="region of interest" description="Disordered" evidence="1">
    <location>
        <begin position="1"/>
        <end position="24"/>
    </location>
</feature>
<sequence length="1630" mass="180608">MNTVTAGPRSFSPPLKPRYADTSSGAKWRPYKHHSDYHSSHLNGCHSIDSSDMESLQNSARHMPSYNCSDDSYRRLNISKLFDDVPINHKFFLDPEYEAEMLKHKRDVLQSVVDSHGNTNPPCPALFTLLYRMSHSTSENNLTLFLDLSRGVPVLSFLDECRMLQYMCECLEAACMLKGTPNFVASRFHCLTLAGIDANQQLRASSASAPASFRPWLSRNLTKQDPVFASIIAGGTSLDDLPRTLKCPVRSCRHYVYGFATKEGLQSHMRTHLVAGVELFESQDEMKSRRIGRYPGKPEMDPVQLPRTPPEQREHVERDYARADGIDSVAIQPHSFMRPKSPTLTGTTLSPNPDGTASGEDGHHLRYFPPSESYLSPRMRPAESEARREPVHPDMHSESQQHDTLPPIRQLDLPSDQNSQHHSYIAAPQSQALAQSSHVLRVDTVTGSSFRSSAPPSPRHRIRAPEYGRSDRGHLVHDNPDGQPFCSGQDALPPFSALDPARSSIPARLESIRREDRSREVKSGAVRVKSELKLHLEEAYLQACLRCAGQEAGSCKCIVPLRDDDSHWYRVDTYRGTIASVAKSLVPGSPIGERPARHGTLLSGPIRQAAVRKLRRDVDDYLRSILRFPDNISVSIRDTTDFNDSFWRMGDLSHEKNIIEQIVATKAWNISTPPPAILCTLLYTTLKTQQPYNIIHVIGTSGKFSTSRRDEELSNPALYHAKHLLREVTFYGLSGTTPFISAPCAERRGPPFPDDAVRDDQAEVVETCMASFLRAFEASCRDGREKSPKQWLALFCSLVILHVSGLILGGAREASLESPVNADDHAFALGFWDTLRSTFDVLIDLFFELGPMLFDRVSQDWDEDDIAAYDMMAKALLYGDWKNRRIANSAEFLLALSTFTVEKSVESTKQAIETLSTSREGWKRDSHRTDSSRRTSYYDESVPRAHADRSETRPGPVTNSAFPRLQADSYRTSGSNEATLDYTKSRAFSRDHSLVSALNGYAHSETGSYRVHEYLHTGSLLRDHTWQSTPHLALSRRSSPGPTEPDSLSLTGVVSPDGRSPMSMANLMSKAGPPHALGRPLSPRSQMNKRGMGYGYSSHYDGRTTSYGGLTSSGDRLERRPSFTGSSRSVTSSRRDSSAPVAIPSGPPNIKPTYQRPPLRRVYCTHCNDYPEGFRGEHELRRHTHARHAALVRRWVCREPTRRHPNQPWTSVPLSTCKSCMTQKSYGAYYNAAAHLRRAHFPPTRNGKSASDWPSMSVLKEWMQEVCVAPDSTSEGKGKGKDRATSDGQVVDLDSDDEMEDANGQENGVEPSNHAGAEDVTAARSVNRSGESPDEPAGGQKCPYPECGRVLRDLAAHMLTHQAERPEKCPVPSCVYHTKGFARKYDKNRHALTHYRGTLICPLCPTKGENNVESVFSRADVFKRHLASVHSVETSTGPLISGEESACVSVALTESALSASMMSRPVADPKTLQNEGRCSICDAYFPYAQEFYEHLDECVLAALVAPETLVNAQPIVGSGRGSSYAAMPPPPAPRAGSPTYSVGSGRSQTTQGSRLHHGAPESVTSMSYSYRQYADRGLRPGSTASARSFDSTRRSGLIHVHAHTQLHAPRPMGMPLPPPSTCGSFDSDLN</sequence>
<feature type="region of interest" description="Disordered" evidence="1">
    <location>
        <begin position="1270"/>
        <end position="1342"/>
    </location>
</feature>
<keyword evidence="4" id="KW-1185">Reference proteome</keyword>
<organism evidence="3 4">
    <name type="scientific">Beauveria asiatica</name>
    <dbReference type="NCBI Taxonomy" id="1069075"/>
    <lineage>
        <taxon>Eukaryota</taxon>
        <taxon>Fungi</taxon>
        <taxon>Dikarya</taxon>
        <taxon>Ascomycota</taxon>
        <taxon>Pezizomycotina</taxon>
        <taxon>Sordariomycetes</taxon>
        <taxon>Hypocreomycetidae</taxon>
        <taxon>Hypocreales</taxon>
        <taxon>Cordycipitaceae</taxon>
        <taxon>Beauveria</taxon>
    </lineage>
</organism>
<feature type="region of interest" description="Disordered" evidence="1">
    <location>
        <begin position="336"/>
        <end position="424"/>
    </location>
</feature>
<evidence type="ECO:0000313" key="3">
    <source>
        <dbReference type="EMBL" id="KAK8141634.1"/>
    </source>
</evidence>
<dbReference type="PANTHER" id="PTHR42031">
    <property type="entry name" value="KEY LIME PATHOGENICITY PROTEIN"/>
    <property type="match status" value="1"/>
</dbReference>
<feature type="region of interest" description="Disordered" evidence="1">
    <location>
        <begin position="1519"/>
        <end position="1561"/>
    </location>
</feature>
<feature type="region of interest" description="Disordered" evidence="1">
    <location>
        <begin position="1031"/>
        <end position="1052"/>
    </location>
</feature>
<accession>A0AAW0RI19</accession>
<dbReference type="Gene3D" id="3.30.160.60">
    <property type="entry name" value="Classic Zinc Finger"/>
    <property type="match status" value="1"/>
</dbReference>
<feature type="domain" description="C2H2-type" evidence="2">
    <location>
        <begin position="1476"/>
        <end position="1496"/>
    </location>
</feature>
<dbReference type="SMART" id="SM00355">
    <property type="entry name" value="ZnF_C2H2"/>
    <property type="match status" value="6"/>
</dbReference>
<evidence type="ECO:0000313" key="4">
    <source>
        <dbReference type="Proteomes" id="UP001397290"/>
    </source>
</evidence>
<evidence type="ECO:0000256" key="1">
    <source>
        <dbReference type="SAM" id="MobiDB-lite"/>
    </source>
</evidence>
<proteinExistence type="predicted"/>
<feature type="compositionally biased region" description="Basic and acidic residues" evidence="1">
    <location>
        <begin position="920"/>
        <end position="952"/>
    </location>
</feature>
<feature type="region of interest" description="Disordered" evidence="1">
    <location>
        <begin position="291"/>
        <end position="315"/>
    </location>
</feature>
<feature type="region of interest" description="Disordered" evidence="1">
    <location>
        <begin position="917"/>
        <end position="976"/>
    </location>
</feature>
<dbReference type="Proteomes" id="UP001397290">
    <property type="component" value="Unassembled WGS sequence"/>
</dbReference>
<feature type="compositionally biased region" description="Basic and acidic residues" evidence="1">
    <location>
        <begin position="380"/>
        <end position="401"/>
    </location>
</feature>
<dbReference type="EMBL" id="JAAHCF010000897">
    <property type="protein sequence ID" value="KAK8141634.1"/>
    <property type="molecule type" value="Genomic_DNA"/>
</dbReference>
<feature type="region of interest" description="Disordered" evidence="1">
    <location>
        <begin position="1608"/>
        <end position="1630"/>
    </location>
</feature>
<reference evidence="3 4" key="1">
    <citation type="submission" date="2020-02" db="EMBL/GenBank/DDBJ databases">
        <title>Comparative genomics of the hypocrealean fungal genus Beauvera.</title>
        <authorList>
            <person name="Showalter D.N."/>
            <person name="Bushley K.E."/>
            <person name="Rehner S.A."/>
        </authorList>
    </citation>
    <scope>NUCLEOTIDE SEQUENCE [LARGE SCALE GENOMIC DNA]</scope>
    <source>
        <strain evidence="3 4">ARSEF4384</strain>
    </source>
</reference>
<evidence type="ECO:0000259" key="2">
    <source>
        <dbReference type="SMART" id="SM00355"/>
    </source>
</evidence>
<feature type="domain" description="C2H2-type" evidence="2">
    <location>
        <begin position="1162"/>
        <end position="1188"/>
    </location>
</feature>
<feature type="compositionally biased region" description="Polar residues" evidence="1">
    <location>
        <begin position="1539"/>
        <end position="1553"/>
    </location>
</feature>
<dbReference type="InterPro" id="IPR057218">
    <property type="entry name" value="DUF7896"/>
</dbReference>
<feature type="region of interest" description="Disordered" evidence="1">
    <location>
        <begin position="1071"/>
        <end position="1157"/>
    </location>
</feature>
<feature type="domain" description="C2H2-type" evidence="2">
    <location>
        <begin position="1367"/>
        <end position="1394"/>
    </location>
</feature>
<feature type="compositionally biased region" description="Polar residues" evidence="1">
    <location>
        <begin position="342"/>
        <end position="355"/>
    </location>
</feature>
<feature type="domain" description="C2H2-type" evidence="2">
    <location>
        <begin position="1340"/>
        <end position="1361"/>
    </location>
</feature>
<feature type="compositionally biased region" description="Polar residues" evidence="1">
    <location>
        <begin position="1103"/>
        <end position="1114"/>
    </location>
</feature>
<name>A0AAW0RI19_9HYPO</name>